<sequence>MIKLTLRLNKLIEQVTYAHEELYFELSSKRQARKIVSKLYKRVERNAVNFLPTFLLGNSRDCKKGPDKNNFVSAPLCVITIITK</sequence>
<evidence type="ECO:0000313" key="1">
    <source>
        <dbReference type="EMBL" id="GEP25179.1"/>
    </source>
</evidence>
<accession>A0ABQ0XLM9</accession>
<protein>
    <submittedName>
        <fullName evidence="1">Uncharacterized protein</fullName>
    </submittedName>
</protein>
<gene>
    <name evidence="1" type="ORF">LDI01_27720</name>
</gene>
<keyword evidence="2" id="KW-1185">Reference proteome</keyword>
<organism evidence="1 2">
    <name type="scientific">Lentilactobacillus diolivorans</name>
    <dbReference type="NCBI Taxonomy" id="179838"/>
    <lineage>
        <taxon>Bacteria</taxon>
        <taxon>Bacillati</taxon>
        <taxon>Bacillota</taxon>
        <taxon>Bacilli</taxon>
        <taxon>Lactobacillales</taxon>
        <taxon>Lactobacillaceae</taxon>
        <taxon>Lentilactobacillus</taxon>
    </lineage>
</organism>
<comment type="caution">
    <text evidence="1">The sequence shown here is derived from an EMBL/GenBank/DDBJ whole genome shotgun (WGS) entry which is preliminary data.</text>
</comment>
<name>A0ABQ0XLM9_9LACO</name>
<proteinExistence type="predicted"/>
<dbReference type="Proteomes" id="UP000321409">
    <property type="component" value="Unassembled WGS sequence"/>
</dbReference>
<dbReference type="EMBL" id="BKAB01000077">
    <property type="protein sequence ID" value="GEP25179.1"/>
    <property type="molecule type" value="Genomic_DNA"/>
</dbReference>
<evidence type="ECO:0000313" key="2">
    <source>
        <dbReference type="Proteomes" id="UP000321409"/>
    </source>
</evidence>
<reference evidence="1 2" key="1">
    <citation type="submission" date="2019-07" db="EMBL/GenBank/DDBJ databases">
        <title>Whole genome shotgun sequence of Lactobacillus diolivorans NBRC 107869.</title>
        <authorList>
            <person name="Hosoyama A."/>
            <person name="Uohara A."/>
            <person name="Ohji S."/>
            <person name="Ichikawa N."/>
        </authorList>
    </citation>
    <scope>NUCLEOTIDE SEQUENCE [LARGE SCALE GENOMIC DNA]</scope>
    <source>
        <strain evidence="1 2">NBRC 107869</strain>
    </source>
</reference>